<dbReference type="InterPro" id="IPR002110">
    <property type="entry name" value="Ankyrin_rpt"/>
</dbReference>
<dbReference type="Gene3D" id="1.25.40.20">
    <property type="entry name" value="Ankyrin repeat-containing domain"/>
    <property type="match status" value="2"/>
</dbReference>
<protein>
    <submittedName>
        <fullName evidence="4">Uncharacterized protein</fullName>
    </submittedName>
</protein>
<evidence type="ECO:0000313" key="4">
    <source>
        <dbReference type="EMBL" id="CAB3370035.1"/>
    </source>
</evidence>
<dbReference type="InterPro" id="IPR050889">
    <property type="entry name" value="Dendritic_Spine_Reg/Scaffold"/>
</dbReference>
<comment type="caution">
    <text evidence="4">The sequence shown here is derived from an EMBL/GenBank/DDBJ whole genome shotgun (WGS) entry which is preliminary data.</text>
</comment>
<feature type="repeat" description="ANK" evidence="3">
    <location>
        <begin position="184"/>
        <end position="216"/>
    </location>
</feature>
<name>A0A8S1CQD9_9INSE</name>
<proteinExistence type="predicted"/>
<keyword evidence="2 3" id="KW-0040">ANK repeat</keyword>
<gene>
    <name evidence="4" type="ORF">CLODIP_2_CD14648</name>
</gene>
<feature type="repeat" description="ANK" evidence="3">
    <location>
        <begin position="49"/>
        <end position="73"/>
    </location>
</feature>
<feature type="repeat" description="ANK" evidence="3">
    <location>
        <begin position="151"/>
        <end position="183"/>
    </location>
</feature>
<feature type="repeat" description="ANK" evidence="3">
    <location>
        <begin position="288"/>
        <end position="320"/>
    </location>
</feature>
<accession>A0A8S1CQD9</accession>
<sequence length="485" mass="53130">MEFCLIEKKAKKLQDEEMDVLHSAAKTGNSPLVKSLLEEGEDPVKTRKNGWTALHYAAKSGDIQSVKLLIEWGDKRLLNLKTISGLTSLHIAAMNADVEMCKLLMDSGVDINATTIFEGNALQVACSAGNLGVVQYLAEQKIFDIEEKNESKKNLFHYAVRSNRLDLLEYVFEKGISIDDRDRRGNTPLMAAAEIGSLEVFKFFVEKGADLNAKNIKEFDSLFLAAQYAAQFSTPENCQFMLDIGLGFDVLTKDGGNALHQTCVSGNLATAKFILDLKCLDVNATMKSGKTALMIAAGRGHLNLVKLLLENGADINIRNHYGSLAFHEAAANGDLKTVEHLLSPPVTSTQAAQLPSMATSVTSVPRVLLAACVLLAAISASHQQKRAIDCRRFVFAPICRGVAAKRSDPGLGRFVSIVQHHHRLPVERESDFRQAATASPEVRELAVPAPQVASNEQDLDGHRDTAYRLYIPARFPAAPHPEYEY</sequence>
<evidence type="ECO:0000256" key="2">
    <source>
        <dbReference type="ARBA" id="ARBA00023043"/>
    </source>
</evidence>
<feature type="repeat" description="ANK" evidence="3">
    <location>
        <begin position="84"/>
        <end position="116"/>
    </location>
</feature>
<evidence type="ECO:0000313" key="5">
    <source>
        <dbReference type="Proteomes" id="UP000494165"/>
    </source>
</evidence>
<dbReference type="PROSITE" id="PS50297">
    <property type="entry name" value="ANK_REP_REGION"/>
    <property type="match status" value="4"/>
</dbReference>
<dbReference type="InterPro" id="IPR036770">
    <property type="entry name" value="Ankyrin_rpt-contain_sf"/>
</dbReference>
<dbReference type="SUPFAM" id="SSF48403">
    <property type="entry name" value="Ankyrin repeat"/>
    <property type="match status" value="1"/>
</dbReference>
<dbReference type="PROSITE" id="PS50088">
    <property type="entry name" value="ANK_REPEAT"/>
    <property type="match status" value="5"/>
</dbReference>
<dbReference type="EMBL" id="CADEPI010000049">
    <property type="protein sequence ID" value="CAB3370035.1"/>
    <property type="molecule type" value="Genomic_DNA"/>
</dbReference>
<dbReference type="PANTHER" id="PTHR24166:SF48">
    <property type="entry name" value="PROTEIN VAPYRIN"/>
    <property type="match status" value="1"/>
</dbReference>
<dbReference type="AlphaFoldDB" id="A0A8S1CQD9"/>
<reference evidence="4 5" key="1">
    <citation type="submission" date="2020-04" db="EMBL/GenBank/DDBJ databases">
        <authorList>
            <person name="Alioto T."/>
            <person name="Alioto T."/>
            <person name="Gomez Garrido J."/>
        </authorList>
    </citation>
    <scope>NUCLEOTIDE SEQUENCE [LARGE SCALE GENOMIC DNA]</scope>
</reference>
<organism evidence="4 5">
    <name type="scientific">Cloeon dipterum</name>
    <dbReference type="NCBI Taxonomy" id="197152"/>
    <lineage>
        <taxon>Eukaryota</taxon>
        <taxon>Metazoa</taxon>
        <taxon>Ecdysozoa</taxon>
        <taxon>Arthropoda</taxon>
        <taxon>Hexapoda</taxon>
        <taxon>Insecta</taxon>
        <taxon>Pterygota</taxon>
        <taxon>Palaeoptera</taxon>
        <taxon>Ephemeroptera</taxon>
        <taxon>Pisciforma</taxon>
        <taxon>Baetidae</taxon>
        <taxon>Cloeon</taxon>
    </lineage>
</organism>
<dbReference type="PRINTS" id="PR01415">
    <property type="entry name" value="ANKYRIN"/>
</dbReference>
<dbReference type="SMART" id="SM00248">
    <property type="entry name" value="ANK"/>
    <property type="match status" value="9"/>
</dbReference>
<dbReference type="OrthoDB" id="6380347at2759"/>
<dbReference type="PANTHER" id="PTHR24166">
    <property type="entry name" value="ROLLING PEBBLES, ISOFORM B"/>
    <property type="match status" value="1"/>
</dbReference>
<evidence type="ECO:0000256" key="3">
    <source>
        <dbReference type="PROSITE-ProRule" id="PRU00023"/>
    </source>
</evidence>
<dbReference type="Pfam" id="PF12796">
    <property type="entry name" value="Ank_2"/>
    <property type="match status" value="3"/>
</dbReference>
<keyword evidence="5" id="KW-1185">Reference proteome</keyword>
<keyword evidence="1" id="KW-0677">Repeat</keyword>
<evidence type="ECO:0000256" key="1">
    <source>
        <dbReference type="ARBA" id="ARBA00022737"/>
    </source>
</evidence>
<dbReference type="Proteomes" id="UP000494165">
    <property type="component" value="Unassembled WGS sequence"/>
</dbReference>